<evidence type="ECO:0000256" key="9">
    <source>
        <dbReference type="ARBA" id="ARBA00073362"/>
    </source>
</evidence>
<accession>A0A511RJ53</accession>
<dbReference type="GO" id="GO:0016618">
    <property type="term" value="F:hydroxypyruvate reductase [NAD(P)H] activity"/>
    <property type="evidence" value="ECO:0007669"/>
    <property type="project" value="UniProtKB-EC"/>
</dbReference>
<dbReference type="InterPro" id="IPR006140">
    <property type="entry name" value="D-isomer_DH_NAD-bd"/>
</dbReference>
<keyword evidence="1 10" id="KW-0560">Oxidoreductase</keyword>
<evidence type="ECO:0000259" key="12">
    <source>
        <dbReference type="Pfam" id="PF02826"/>
    </source>
</evidence>
<dbReference type="FunFam" id="3.40.50.720:FF:000026">
    <property type="entry name" value="Glyoxylate/hydroxypyruvate reductase B"/>
    <property type="match status" value="1"/>
</dbReference>
<protein>
    <recommendedName>
        <fullName evidence="9">Glyoxylate/hydroxypyruvate reductase B</fullName>
        <ecNumber evidence="7">1.1.1.79</ecNumber>
        <ecNumber evidence="8">1.1.1.81</ecNumber>
    </recommendedName>
</protein>
<comment type="caution">
    <text evidence="13">The sequence shown here is derived from an EMBL/GenBank/DDBJ whole genome shotgun (WGS) entry which is preliminary data.</text>
</comment>
<evidence type="ECO:0000256" key="7">
    <source>
        <dbReference type="ARBA" id="ARBA00066661"/>
    </source>
</evidence>
<evidence type="ECO:0000256" key="1">
    <source>
        <dbReference type="ARBA" id="ARBA00023002"/>
    </source>
</evidence>
<comment type="catalytic activity">
    <reaction evidence="4">
        <text>(R)-glycerate + NADP(+) = 3-hydroxypyruvate + NADPH + H(+)</text>
        <dbReference type="Rhea" id="RHEA:18657"/>
        <dbReference type="ChEBI" id="CHEBI:15378"/>
        <dbReference type="ChEBI" id="CHEBI:16659"/>
        <dbReference type="ChEBI" id="CHEBI:17180"/>
        <dbReference type="ChEBI" id="CHEBI:57783"/>
        <dbReference type="ChEBI" id="CHEBI:58349"/>
        <dbReference type="EC" id="1.1.1.81"/>
    </reaction>
</comment>
<dbReference type="CDD" id="cd05301">
    <property type="entry name" value="GDH"/>
    <property type="match status" value="1"/>
</dbReference>
<comment type="similarity">
    <text evidence="6">Belongs to the D-isomer specific 2-hydroxyacid dehydrogenase family. GhrB subfamily.</text>
</comment>
<dbReference type="RefSeq" id="WP_147146700.1">
    <property type="nucleotide sequence ID" value="NZ_BJXN01000006.1"/>
</dbReference>
<name>A0A511RJ53_9DEIN</name>
<dbReference type="PROSITE" id="PS00671">
    <property type="entry name" value="D_2_HYDROXYACID_DH_3"/>
    <property type="match status" value="1"/>
</dbReference>
<evidence type="ECO:0000256" key="3">
    <source>
        <dbReference type="ARBA" id="ARBA00051801"/>
    </source>
</evidence>
<dbReference type="OrthoDB" id="9805416at2"/>
<proteinExistence type="inferred from homology"/>
<evidence type="ECO:0000256" key="6">
    <source>
        <dbReference type="ARBA" id="ARBA00061278"/>
    </source>
</evidence>
<dbReference type="PANTHER" id="PTHR10996:SF178">
    <property type="entry name" value="2-HYDROXYACID DEHYDROGENASE YGL185C-RELATED"/>
    <property type="match status" value="1"/>
</dbReference>
<reference evidence="13 14" key="1">
    <citation type="submission" date="2019-07" db="EMBL/GenBank/DDBJ databases">
        <title>Whole genome shotgun sequence of Oceanithermus desulfurans NBRC 100063.</title>
        <authorList>
            <person name="Hosoyama A."/>
            <person name="Uohara A."/>
            <person name="Ohji S."/>
            <person name="Ichikawa N."/>
        </authorList>
    </citation>
    <scope>NUCLEOTIDE SEQUENCE [LARGE SCALE GENOMIC DNA]</scope>
    <source>
        <strain evidence="13 14">NBRC 100063</strain>
    </source>
</reference>
<dbReference type="SUPFAM" id="SSF51735">
    <property type="entry name" value="NAD(P)-binding Rossmann-fold domains"/>
    <property type="match status" value="1"/>
</dbReference>
<keyword evidence="2" id="KW-0520">NAD</keyword>
<evidence type="ECO:0000259" key="11">
    <source>
        <dbReference type="Pfam" id="PF00389"/>
    </source>
</evidence>
<feature type="domain" description="D-isomer specific 2-hydroxyacid dehydrogenase catalytic" evidence="11">
    <location>
        <begin position="4"/>
        <end position="318"/>
    </location>
</feature>
<evidence type="ECO:0000313" key="13">
    <source>
        <dbReference type="EMBL" id="GEM89671.1"/>
    </source>
</evidence>
<evidence type="ECO:0000256" key="5">
    <source>
        <dbReference type="ARBA" id="ARBA00052769"/>
    </source>
</evidence>
<evidence type="ECO:0000256" key="10">
    <source>
        <dbReference type="RuleBase" id="RU003719"/>
    </source>
</evidence>
<dbReference type="SUPFAM" id="SSF52283">
    <property type="entry name" value="Formate/glycerate dehydrogenase catalytic domain-like"/>
    <property type="match status" value="1"/>
</dbReference>
<feature type="domain" description="D-isomer specific 2-hydroxyacid dehydrogenase NAD-binding" evidence="12">
    <location>
        <begin position="110"/>
        <end position="288"/>
    </location>
</feature>
<evidence type="ECO:0000256" key="4">
    <source>
        <dbReference type="ARBA" id="ARBA00052239"/>
    </source>
</evidence>
<dbReference type="GO" id="GO:0051287">
    <property type="term" value="F:NAD binding"/>
    <property type="evidence" value="ECO:0007669"/>
    <property type="project" value="InterPro"/>
</dbReference>
<evidence type="ECO:0000313" key="14">
    <source>
        <dbReference type="Proteomes" id="UP000321827"/>
    </source>
</evidence>
<dbReference type="EC" id="1.1.1.81" evidence="8"/>
<dbReference type="Proteomes" id="UP000321827">
    <property type="component" value="Unassembled WGS sequence"/>
</dbReference>
<dbReference type="Pfam" id="PF02826">
    <property type="entry name" value="2-Hacid_dh_C"/>
    <property type="match status" value="1"/>
</dbReference>
<dbReference type="EC" id="1.1.1.79" evidence="7"/>
<comment type="catalytic activity">
    <reaction evidence="3">
        <text>(R)-glycerate + NAD(+) = 3-hydroxypyruvate + NADH + H(+)</text>
        <dbReference type="Rhea" id="RHEA:17905"/>
        <dbReference type="ChEBI" id="CHEBI:15378"/>
        <dbReference type="ChEBI" id="CHEBI:16659"/>
        <dbReference type="ChEBI" id="CHEBI:17180"/>
        <dbReference type="ChEBI" id="CHEBI:57540"/>
        <dbReference type="ChEBI" id="CHEBI:57945"/>
        <dbReference type="EC" id="1.1.1.81"/>
    </reaction>
</comment>
<dbReference type="AlphaFoldDB" id="A0A511RJ53"/>
<dbReference type="EMBL" id="BJXN01000006">
    <property type="protein sequence ID" value="GEM89671.1"/>
    <property type="molecule type" value="Genomic_DNA"/>
</dbReference>
<evidence type="ECO:0000256" key="2">
    <source>
        <dbReference type="ARBA" id="ARBA00023027"/>
    </source>
</evidence>
<dbReference type="Gene3D" id="3.40.50.720">
    <property type="entry name" value="NAD(P)-binding Rossmann-like Domain"/>
    <property type="match status" value="2"/>
</dbReference>
<dbReference type="PANTHER" id="PTHR10996">
    <property type="entry name" value="2-HYDROXYACID DEHYDROGENASE-RELATED"/>
    <property type="match status" value="1"/>
</dbReference>
<organism evidence="13 14">
    <name type="scientific">Oceanithermus desulfurans NBRC 100063</name>
    <dbReference type="NCBI Taxonomy" id="1227550"/>
    <lineage>
        <taxon>Bacteria</taxon>
        <taxon>Thermotogati</taxon>
        <taxon>Deinococcota</taxon>
        <taxon>Deinococci</taxon>
        <taxon>Thermales</taxon>
        <taxon>Thermaceae</taxon>
        <taxon>Oceanithermus</taxon>
    </lineage>
</organism>
<dbReference type="InterPro" id="IPR050223">
    <property type="entry name" value="D-isomer_2-hydroxyacid_DH"/>
</dbReference>
<dbReference type="GO" id="GO:0030267">
    <property type="term" value="F:glyoxylate reductase (NADPH) activity"/>
    <property type="evidence" value="ECO:0007669"/>
    <property type="project" value="UniProtKB-EC"/>
</dbReference>
<dbReference type="PROSITE" id="PS00670">
    <property type="entry name" value="D_2_HYDROXYACID_DH_2"/>
    <property type="match status" value="1"/>
</dbReference>
<dbReference type="GO" id="GO:0005829">
    <property type="term" value="C:cytosol"/>
    <property type="evidence" value="ECO:0007669"/>
    <property type="project" value="TreeGrafter"/>
</dbReference>
<comment type="catalytic activity">
    <reaction evidence="5">
        <text>glycolate + NADP(+) = glyoxylate + NADPH + H(+)</text>
        <dbReference type="Rhea" id="RHEA:10992"/>
        <dbReference type="ChEBI" id="CHEBI:15378"/>
        <dbReference type="ChEBI" id="CHEBI:29805"/>
        <dbReference type="ChEBI" id="CHEBI:36655"/>
        <dbReference type="ChEBI" id="CHEBI:57783"/>
        <dbReference type="ChEBI" id="CHEBI:58349"/>
        <dbReference type="EC" id="1.1.1.79"/>
    </reaction>
</comment>
<dbReference type="InterPro" id="IPR029753">
    <property type="entry name" value="D-isomer_DH_CS"/>
</dbReference>
<dbReference type="InterPro" id="IPR006139">
    <property type="entry name" value="D-isomer_2_OHA_DH_cat_dom"/>
</dbReference>
<evidence type="ECO:0000256" key="8">
    <source>
        <dbReference type="ARBA" id="ARBA00066674"/>
    </source>
</evidence>
<gene>
    <name evidence="13" type="ORF">ODE01S_11050</name>
</gene>
<dbReference type="Pfam" id="PF00389">
    <property type="entry name" value="2-Hacid_dh"/>
    <property type="match status" value="1"/>
</dbReference>
<sequence length="322" mass="35159">MERVFVTRNLPGPALGELRRAGYQVDVWPEFTAPPREALLERVRGAAGLITMLEDRADAELMDAAGPQLKVIAQYSVGLDNVDLEAARKRGIVVTHTPGVLTDATADLAFALLAAAARRVVEGHDYVRRGEWKTWHPELLLGPELHCATVGVVGFGRIGQAFARRARGFEMKVLYASRHPKPEAEAALDAERVELDELLARADFVSLHTPLTPETHRLMNAERLARMKEGAVLVNTARGKVVDTGALLDALEHGPLFAAGLDVTDPEPLPADHPLLRHPRVVVTPHIGSAGMRTRRRMAEMVTHDLRAVLEGRAPKHAAVLP</sequence>
<dbReference type="InterPro" id="IPR036291">
    <property type="entry name" value="NAD(P)-bd_dom_sf"/>
</dbReference>